<feature type="region of interest" description="Disordered" evidence="9">
    <location>
        <begin position="832"/>
        <end position="852"/>
    </location>
</feature>
<evidence type="ECO:0000256" key="6">
    <source>
        <dbReference type="ARBA" id="ARBA00023163"/>
    </source>
</evidence>
<keyword evidence="12" id="KW-1185">Reference proteome</keyword>
<comment type="subcellular location">
    <subcellularLocation>
        <location evidence="1">Nucleus</location>
    </subcellularLocation>
</comment>
<feature type="repeat" description="PPR" evidence="8">
    <location>
        <begin position="441"/>
        <end position="475"/>
    </location>
</feature>
<keyword evidence="7" id="KW-0539">Nucleus</keyword>
<dbReference type="FunFam" id="1.25.40.10:FF:001810">
    <property type="entry name" value="Pentatricopeptide repeat-containing protein mitochondrial"/>
    <property type="match status" value="1"/>
</dbReference>
<organism evidence="11 12">
    <name type="scientific">Lactuca virosa</name>
    <dbReference type="NCBI Taxonomy" id="75947"/>
    <lineage>
        <taxon>Eukaryota</taxon>
        <taxon>Viridiplantae</taxon>
        <taxon>Streptophyta</taxon>
        <taxon>Embryophyta</taxon>
        <taxon>Tracheophyta</taxon>
        <taxon>Spermatophyta</taxon>
        <taxon>Magnoliopsida</taxon>
        <taxon>eudicotyledons</taxon>
        <taxon>Gunneridae</taxon>
        <taxon>Pentapetalae</taxon>
        <taxon>asterids</taxon>
        <taxon>campanulids</taxon>
        <taxon>Asterales</taxon>
        <taxon>Asteraceae</taxon>
        <taxon>Cichorioideae</taxon>
        <taxon>Cichorieae</taxon>
        <taxon>Lactucinae</taxon>
        <taxon>Lactuca</taxon>
    </lineage>
</organism>
<feature type="repeat" description="PPR" evidence="8">
    <location>
        <begin position="126"/>
        <end position="160"/>
    </location>
</feature>
<dbReference type="Pfam" id="PF14379">
    <property type="entry name" value="Myb_CC_LHEQLE"/>
    <property type="match status" value="1"/>
</dbReference>
<dbReference type="SUPFAM" id="SSF48452">
    <property type="entry name" value="TPR-like"/>
    <property type="match status" value="1"/>
</dbReference>
<keyword evidence="6" id="KW-0804">Transcription</keyword>
<evidence type="ECO:0000256" key="2">
    <source>
        <dbReference type="ARBA" id="ARBA00006783"/>
    </source>
</evidence>
<feature type="compositionally biased region" description="Low complexity" evidence="9">
    <location>
        <begin position="995"/>
        <end position="1012"/>
    </location>
</feature>
<evidence type="ECO:0000256" key="4">
    <source>
        <dbReference type="ARBA" id="ARBA00023015"/>
    </source>
</evidence>
<evidence type="ECO:0000313" key="12">
    <source>
        <dbReference type="Proteomes" id="UP001157418"/>
    </source>
</evidence>
<dbReference type="GO" id="GO:0009451">
    <property type="term" value="P:RNA modification"/>
    <property type="evidence" value="ECO:0007669"/>
    <property type="project" value="InterPro"/>
</dbReference>
<evidence type="ECO:0000256" key="5">
    <source>
        <dbReference type="ARBA" id="ARBA00023054"/>
    </source>
</evidence>
<keyword evidence="5" id="KW-0175">Coiled coil</keyword>
<feature type="compositionally biased region" description="Polar residues" evidence="9">
    <location>
        <begin position="981"/>
        <end position="992"/>
    </location>
</feature>
<dbReference type="Proteomes" id="UP001157418">
    <property type="component" value="Unassembled WGS sequence"/>
</dbReference>
<keyword evidence="3" id="KW-0677">Repeat</keyword>
<dbReference type="PROSITE" id="PS51294">
    <property type="entry name" value="HTH_MYB"/>
    <property type="match status" value="1"/>
</dbReference>
<feature type="repeat" description="PPR" evidence="8">
    <location>
        <begin position="188"/>
        <end position="222"/>
    </location>
</feature>
<evidence type="ECO:0000256" key="9">
    <source>
        <dbReference type="SAM" id="MobiDB-lite"/>
    </source>
</evidence>
<dbReference type="InterPro" id="IPR001005">
    <property type="entry name" value="SANT/Myb"/>
</dbReference>
<feature type="domain" description="HTH myb-type" evidence="10">
    <location>
        <begin position="768"/>
        <end position="828"/>
    </location>
</feature>
<dbReference type="PROSITE" id="PS51375">
    <property type="entry name" value="PPR"/>
    <property type="match status" value="6"/>
</dbReference>
<evidence type="ECO:0000256" key="7">
    <source>
        <dbReference type="ARBA" id="ARBA00023242"/>
    </source>
</evidence>
<evidence type="ECO:0000256" key="1">
    <source>
        <dbReference type="ARBA" id="ARBA00004123"/>
    </source>
</evidence>
<accession>A0AAU9PDS4</accession>
<dbReference type="GO" id="GO:0005634">
    <property type="term" value="C:nucleus"/>
    <property type="evidence" value="ECO:0007669"/>
    <property type="project" value="UniProtKB-SubCell"/>
</dbReference>
<dbReference type="PANTHER" id="PTHR47926:SF380">
    <property type="entry name" value="PENTATRICOPEPTIDE REPEAT-CONTAINING PROTEIN"/>
    <property type="match status" value="1"/>
</dbReference>
<dbReference type="InterPro" id="IPR011990">
    <property type="entry name" value="TPR-like_helical_dom_sf"/>
</dbReference>
<reference evidence="11 12" key="1">
    <citation type="submission" date="2022-01" db="EMBL/GenBank/DDBJ databases">
        <authorList>
            <person name="Xiong W."/>
            <person name="Schranz E."/>
        </authorList>
    </citation>
    <scope>NUCLEOTIDE SEQUENCE [LARGE SCALE GENOMIC DNA]</scope>
</reference>
<dbReference type="FunFam" id="1.10.10.60:FF:000002">
    <property type="entry name" value="Myb family transcription factor"/>
    <property type="match status" value="1"/>
</dbReference>
<dbReference type="GO" id="GO:0003723">
    <property type="term" value="F:RNA binding"/>
    <property type="evidence" value="ECO:0007669"/>
    <property type="project" value="InterPro"/>
</dbReference>
<dbReference type="InterPro" id="IPR006447">
    <property type="entry name" value="Myb_dom_plants"/>
</dbReference>
<dbReference type="NCBIfam" id="TIGR00756">
    <property type="entry name" value="PPR"/>
    <property type="match status" value="8"/>
</dbReference>
<dbReference type="InterPro" id="IPR009057">
    <property type="entry name" value="Homeodomain-like_sf"/>
</dbReference>
<dbReference type="Gene3D" id="1.10.10.60">
    <property type="entry name" value="Homeodomain-like"/>
    <property type="match status" value="1"/>
</dbReference>
<feature type="repeat" description="PPR" evidence="8">
    <location>
        <begin position="250"/>
        <end position="284"/>
    </location>
</feature>
<feature type="repeat" description="PPR" evidence="8">
    <location>
        <begin position="312"/>
        <end position="346"/>
    </location>
</feature>
<dbReference type="InterPro" id="IPR025756">
    <property type="entry name" value="Myb_CC_LHEQLE"/>
</dbReference>
<dbReference type="NCBIfam" id="TIGR01557">
    <property type="entry name" value="myb_SHAQKYF"/>
    <property type="match status" value="1"/>
</dbReference>
<dbReference type="PANTHER" id="PTHR47926">
    <property type="entry name" value="PENTATRICOPEPTIDE REPEAT-CONTAINING PROTEIN"/>
    <property type="match status" value="1"/>
</dbReference>
<evidence type="ECO:0000256" key="8">
    <source>
        <dbReference type="PROSITE-ProRule" id="PRU00708"/>
    </source>
</evidence>
<dbReference type="InterPro" id="IPR017930">
    <property type="entry name" value="Myb_dom"/>
</dbReference>
<evidence type="ECO:0000256" key="3">
    <source>
        <dbReference type="ARBA" id="ARBA00022737"/>
    </source>
</evidence>
<protein>
    <recommendedName>
        <fullName evidence="10">HTH myb-type domain-containing protein</fullName>
    </recommendedName>
</protein>
<dbReference type="GO" id="GO:0003677">
    <property type="term" value="F:DNA binding"/>
    <property type="evidence" value="ECO:0007669"/>
    <property type="project" value="InterPro"/>
</dbReference>
<evidence type="ECO:0000313" key="11">
    <source>
        <dbReference type="EMBL" id="CAH1448182.1"/>
    </source>
</evidence>
<feature type="compositionally biased region" description="Polar residues" evidence="9">
    <location>
        <begin position="917"/>
        <end position="930"/>
    </location>
</feature>
<dbReference type="InterPro" id="IPR002885">
    <property type="entry name" value="PPR_rpt"/>
</dbReference>
<dbReference type="InterPro" id="IPR046960">
    <property type="entry name" value="PPR_At4g14850-like_plant"/>
</dbReference>
<dbReference type="SUPFAM" id="SSF46689">
    <property type="entry name" value="Homeodomain-like"/>
    <property type="match status" value="1"/>
</dbReference>
<proteinExistence type="inferred from homology"/>
<dbReference type="InterPro" id="IPR046848">
    <property type="entry name" value="E_motif"/>
</dbReference>
<feature type="repeat" description="PPR" evidence="8">
    <location>
        <begin position="64"/>
        <end position="98"/>
    </location>
</feature>
<name>A0AAU9PDS4_9ASTR</name>
<comment type="similarity">
    <text evidence="2">Belongs to the MYB-CC family.</text>
</comment>
<evidence type="ECO:0000259" key="10">
    <source>
        <dbReference type="PROSITE" id="PS51294"/>
    </source>
</evidence>
<gene>
    <name evidence="11" type="ORF">LVIROSA_LOCUS33743</name>
</gene>
<dbReference type="EMBL" id="CAKMRJ010005634">
    <property type="protein sequence ID" value="CAH1448182.1"/>
    <property type="molecule type" value="Genomic_DNA"/>
</dbReference>
<dbReference type="Gene3D" id="1.25.40.10">
    <property type="entry name" value="Tetratricopeptide repeat domain"/>
    <property type="match status" value="4"/>
</dbReference>
<feature type="region of interest" description="Disordered" evidence="9">
    <location>
        <begin position="908"/>
        <end position="1018"/>
    </location>
</feature>
<comment type="caution">
    <text evidence="11">The sequence shown here is derived from an EMBL/GenBank/DDBJ whole genome shotgun (WGS) entry which is preliminary data.</text>
</comment>
<dbReference type="Pfam" id="PF01535">
    <property type="entry name" value="PPR"/>
    <property type="match status" value="12"/>
</dbReference>
<dbReference type="Pfam" id="PF13041">
    <property type="entry name" value="PPR_2"/>
    <property type="match status" value="1"/>
</dbReference>
<sequence length="1018" mass="114374">MNVGAKLIRWKWRWTVSLSGYPFIFSSHRRRTFCIQLHSCKSNPPYPFRSPDAGYYKPKAFPNTLYDYNIRLTELGRLGKVHDARKLFDEMPQRDIVSYASMITVYIKNNDLFSAEALFHTIPERNIVADSAMIDAYTKAGRMDDAWRIFDQMPRRNVYSWTSLISGLFRNGLVSEGQKLFDEMPGKNVVSWTSVILGYAHNGLIDQARAVFDQTPNKNVVVWTAMIKVYIDNLQTDEALKLFNSMPQRNLYSWNIMIQGCFNDNRTKEAIDLFTSMPKRNHVSWTTMVTGLAQNSSTRLARQYFNQMPRKDIAAWNAMITAYTNEGLMTEANELFHTMPERNVVSWNAIIGGYAKAGPRGESFKHLIFLLHSHIRPNECTLTSVLTSCEDCVDLSQTHSLAIRLGLEQEISLANSLITMYAKCGDLESAKLAFDTFHTKDIVSWTAMMLAYSTHGFGPHAIHIFGRMLRLGFQPDEITFLALLTACSHTGLVDKGQRFFNSMMHVYNVGPKSEHYACLVDILGRAGQLDKALKVVDQMPHDMRDGAVLGALLGACKLHGDDVLASEIGQKVIDFEPNESGGYVLLANVFAASGRWEEVAKVRREMKGKVSSKLPGFSQVYVKGCNYVFFVGDRSHINFDEINEMLRDKILPEMKPSQLRSKLSKLLGLSRQLGSKLPRQLGCQQLWLLGNLNCASCSFPSDSVIFFEISLIRYNTLRRRRLRPGGCGPIVGLKSTICLDYLSIIMDMVNGSNGINNNNNNNSSSQSLASKQRLRWTHELHERFVDAVAQLGGPDRATPKGVLRVMGVQGLTIYHVKSHLQKYRLAKYLPDSSSEGKTFDQKESGDMVSSLDGSSGMQITEALKLQMEVQKRLHEQLEVQRQLQLRIEAQGKYLKKIIEEQQKLGGVAAGGIDPQESDNNNQTQPANSISIDEPLTPDDESSGGGGGESPKEDQERSMKKRRVNMDTAVKPGTALGLNHQILESSFTTTSRPPYQHHQQQQQSGGFQFGTSSIDNQQD</sequence>
<dbReference type="Pfam" id="PF20431">
    <property type="entry name" value="E_motif"/>
    <property type="match status" value="1"/>
</dbReference>
<keyword evidence="4" id="KW-0805">Transcription regulation</keyword>
<dbReference type="AlphaFoldDB" id="A0AAU9PDS4"/>
<dbReference type="Pfam" id="PF00249">
    <property type="entry name" value="Myb_DNA-binding"/>
    <property type="match status" value="1"/>
</dbReference>